<keyword evidence="2" id="KW-0524">Neurogenesis</keyword>
<dbReference type="AlphaFoldDB" id="A0AAD7VYX5"/>
<dbReference type="InterPro" id="IPR029670">
    <property type="entry name" value="UPF0524_fam"/>
</dbReference>
<accession>A0AAD7VYX5</accession>
<evidence type="ECO:0000313" key="3">
    <source>
        <dbReference type="EMBL" id="KAJ8366575.1"/>
    </source>
</evidence>
<dbReference type="Proteomes" id="UP001221898">
    <property type="component" value="Unassembled WGS sequence"/>
</dbReference>
<organism evidence="3 4">
    <name type="scientific">Aldrovandia affinis</name>
    <dbReference type="NCBI Taxonomy" id="143900"/>
    <lineage>
        <taxon>Eukaryota</taxon>
        <taxon>Metazoa</taxon>
        <taxon>Chordata</taxon>
        <taxon>Craniata</taxon>
        <taxon>Vertebrata</taxon>
        <taxon>Euteleostomi</taxon>
        <taxon>Actinopterygii</taxon>
        <taxon>Neopterygii</taxon>
        <taxon>Teleostei</taxon>
        <taxon>Notacanthiformes</taxon>
        <taxon>Halosauridae</taxon>
        <taxon>Aldrovandia</taxon>
    </lineage>
</organism>
<name>A0AAD7VYX5_9TELE</name>
<dbReference type="GO" id="GO:0007399">
    <property type="term" value="P:nervous system development"/>
    <property type="evidence" value="ECO:0007669"/>
    <property type="project" value="UniProtKB-KW"/>
</dbReference>
<gene>
    <name evidence="3" type="ORF">AAFF_G00350400</name>
</gene>
<evidence type="ECO:0000256" key="2">
    <source>
        <dbReference type="ARBA" id="ARBA00022902"/>
    </source>
</evidence>
<proteinExistence type="inferred from homology"/>
<keyword evidence="4" id="KW-1185">Reference proteome</keyword>
<reference evidence="3" key="1">
    <citation type="journal article" date="2023" name="Science">
        <title>Genome structures resolve the early diversification of teleost fishes.</title>
        <authorList>
            <person name="Parey E."/>
            <person name="Louis A."/>
            <person name="Montfort J."/>
            <person name="Bouchez O."/>
            <person name="Roques C."/>
            <person name="Iampietro C."/>
            <person name="Lluch J."/>
            <person name="Castinel A."/>
            <person name="Donnadieu C."/>
            <person name="Desvignes T."/>
            <person name="Floi Bucao C."/>
            <person name="Jouanno E."/>
            <person name="Wen M."/>
            <person name="Mejri S."/>
            <person name="Dirks R."/>
            <person name="Jansen H."/>
            <person name="Henkel C."/>
            <person name="Chen W.J."/>
            <person name="Zahm M."/>
            <person name="Cabau C."/>
            <person name="Klopp C."/>
            <person name="Thompson A.W."/>
            <person name="Robinson-Rechavi M."/>
            <person name="Braasch I."/>
            <person name="Lecointre G."/>
            <person name="Bobe J."/>
            <person name="Postlethwait J.H."/>
            <person name="Berthelot C."/>
            <person name="Roest Crollius H."/>
            <person name="Guiguen Y."/>
        </authorList>
    </citation>
    <scope>NUCLEOTIDE SEQUENCE</scope>
    <source>
        <strain evidence="3">NC1722</strain>
    </source>
</reference>
<evidence type="ECO:0000256" key="1">
    <source>
        <dbReference type="ARBA" id="ARBA00010215"/>
    </source>
</evidence>
<dbReference type="EMBL" id="JAINUG010000572">
    <property type="protein sequence ID" value="KAJ8366575.1"/>
    <property type="molecule type" value="Genomic_DNA"/>
</dbReference>
<dbReference type="PANTHER" id="PTHR31785:SF2">
    <property type="entry name" value="UPF0524 PROTEIN C3ORF70"/>
    <property type="match status" value="1"/>
</dbReference>
<protein>
    <submittedName>
        <fullName evidence="3">Uncharacterized protein</fullName>
    </submittedName>
</protein>
<dbReference type="Pfam" id="PF15823">
    <property type="entry name" value="UPF0524"/>
    <property type="match status" value="1"/>
</dbReference>
<evidence type="ECO:0000313" key="4">
    <source>
        <dbReference type="Proteomes" id="UP001221898"/>
    </source>
</evidence>
<sequence length="101" mass="11023">MTSVCQLPSTLVPATPSGCSDIILLSISLTDRFLRTAPSFLAPHCPESPKYCVISDLFYDDYMVKSINGKVCYMQRPPGPEVTGVHSPLAVPSYLELAEDE</sequence>
<comment type="similarity">
    <text evidence="1">Belongs to the UPF0524 family.</text>
</comment>
<comment type="caution">
    <text evidence="3">The sequence shown here is derived from an EMBL/GenBank/DDBJ whole genome shotgun (WGS) entry which is preliminary data.</text>
</comment>
<dbReference type="PANTHER" id="PTHR31785">
    <property type="entry name" value="UPF0524 PROTEIN C3ORF70"/>
    <property type="match status" value="1"/>
</dbReference>